<gene>
    <name evidence="6" type="ORF">A2V97_04140</name>
</gene>
<dbReference type="GO" id="GO:0005840">
    <property type="term" value="C:ribosome"/>
    <property type="evidence" value="ECO:0007669"/>
    <property type="project" value="UniProtKB-KW"/>
</dbReference>
<evidence type="ECO:0000256" key="5">
    <source>
        <dbReference type="ARBA" id="ARBA00035462"/>
    </source>
</evidence>
<keyword evidence="3" id="KW-0687">Ribonucleoprotein</keyword>
<organism evidence="6 7">
    <name type="scientific">Candidatus Woesebacteria bacterium RBG_16_42_24</name>
    <dbReference type="NCBI Taxonomy" id="1802485"/>
    <lineage>
        <taxon>Bacteria</taxon>
        <taxon>Candidatus Woeseibacteriota</taxon>
    </lineage>
</organism>
<evidence type="ECO:0000256" key="3">
    <source>
        <dbReference type="ARBA" id="ARBA00023274"/>
    </source>
</evidence>
<comment type="caution">
    <text evidence="6">The sequence shown here is derived from an EMBL/GenBank/DDBJ whole genome shotgun (WGS) entry which is preliminary data.</text>
</comment>
<dbReference type="Gene3D" id="3.40.1370.10">
    <property type="match status" value="1"/>
</dbReference>
<dbReference type="Proteomes" id="UP000177382">
    <property type="component" value="Unassembled WGS sequence"/>
</dbReference>
<evidence type="ECO:0000256" key="4">
    <source>
        <dbReference type="ARBA" id="ARBA00035244"/>
    </source>
</evidence>
<dbReference type="Pfam" id="PF00573">
    <property type="entry name" value="Ribosomal_L4"/>
    <property type="match status" value="1"/>
</dbReference>
<dbReference type="InterPro" id="IPR013005">
    <property type="entry name" value="Ribosomal_uL4-like"/>
</dbReference>
<protein>
    <recommendedName>
        <fullName evidence="4">Large ribosomal subunit protein uL4</fullName>
    </recommendedName>
    <alternativeName>
        <fullName evidence="5">50S ribosomal protein L4</fullName>
    </alternativeName>
</protein>
<dbReference type="EMBL" id="MGFX01000001">
    <property type="protein sequence ID" value="OGM15929.1"/>
    <property type="molecule type" value="Genomic_DNA"/>
</dbReference>
<dbReference type="InterPro" id="IPR002136">
    <property type="entry name" value="Ribosomal_uL4"/>
</dbReference>
<evidence type="ECO:0000313" key="6">
    <source>
        <dbReference type="EMBL" id="OGM15929.1"/>
    </source>
</evidence>
<sequence>MTKANVYSAKGVKSGSVNLPKDFNENQNLALLAQAIRVQTARAHIGLAKVKTRAEVDRTKKKVYRQKGTGGARHGSRSAPIYVGGGVAHGPKGVKRELTLPKILAKKALNIALTLKAKDGEVVVVNGLGAIAKTKEIQSLIDKIKKTRELKKGRFTFALANTNLESRRSLKNLEGVAVLPYENLNAYRVFYGGVLVLDKDVFTKKPKTLNSKLKTTKIEINK</sequence>
<reference evidence="6 7" key="1">
    <citation type="journal article" date="2016" name="Nat. Commun.">
        <title>Thousands of microbial genomes shed light on interconnected biogeochemical processes in an aquifer system.</title>
        <authorList>
            <person name="Anantharaman K."/>
            <person name="Brown C.T."/>
            <person name="Hug L.A."/>
            <person name="Sharon I."/>
            <person name="Castelle C.J."/>
            <person name="Probst A.J."/>
            <person name="Thomas B.C."/>
            <person name="Singh A."/>
            <person name="Wilkins M.J."/>
            <person name="Karaoz U."/>
            <person name="Brodie E.L."/>
            <person name="Williams K.H."/>
            <person name="Hubbard S.S."/>
            <person name="Banfield J.F."/>
        </authorList>
    </citation>
    <scope>NUCLEOTIDE SEQUENCE [LARGE SCALE GENOMIC DNA]</scope>
</reference>
<dbReference type="GO" id="GO:1990904">
    <property type="term" value="C:ribonucleoprotein complex"/>
    <property type="evidence" value="ECO:0007669"/>
    <property type="project" value="UniProtKB-KW"/>
</dbReference>
<dbReference type="PANTHER" id="PTHR10746:SF6">
    <property type="entry name" value="LARGE RIBOSOMAL SUBUNIT PROTEIN UL4M"/>
    <property type="match status" value="1"/>
</dbReference>
<dbReference type="AlphaFoldDB" id="A0A1F7XMA5"/>
<proteinExistence type="inferred from homology"/>
<dbReference type="NCBIfam" id="TIGR03953">
    <property type="entry name" value="rplD_bact"/>
    <property type="match status" value="1"/>
</dbReference>
<accession>A0A1F7XMA5</accession>
<comment type="similarity">
    <text evidence="1">Belongs to the universal ribosomal protein uL4 family.</text>
</comment>
<evidence type="ECO:0000313" key="7">
    <source>
        <dbReference type="Proteomes" id="UP000177382"/>
    </source>
</evidence>
<dbReference type="GO" id="GO:0003735">
    <property type="term" value="F:structural constituent of ribosome"/>
    <property type="evidence" value="ECO:0007669"/>
    <property type="project" value="InterPro"/>
</dbReference>
<dbReference type="GO" id="GO:0006412">
    <property type="term" value="P:translation"/>
    <property type="evidence" value="ECO:0007669"/>
    <property type="project" value="InterPro"/>
</dbReference>
<dbReference type="InterPro" id="IPR023574">
    <property type="entry name" value="Ribosomal_uL4_dom_sf"/>
</dbReference>
<name>A0A1F7XMA5_9BACT</name>
<dbReference type="STRING" id="1802485.A2V97_04140"/>
<evidence type="ECO:0000256" key="1">
    <source>
        <dbReference type="ARBA" id="ARBA00010528"/>
    </source>
</evidence>
<keyword evidence="2 6" id="KW-0689">Ribosomal protein</keyword>
<evidence type="ECO:0000256" key="2">
    <source>
        <dbReference type="ARBA" id="ARBA00022980"/>
    </source>
</evidence>
<dbReference type="SUPFAM" id="SSF52166">
    <property type="entry name" value="Ribosomal protein L4"/>
    <property type="match status" value="1"/>
</dbReference>
<dbReference type="PANTHER" id="PTHR10746">
    <property type="entry name" value="50S RIBOSOMAL PROTEIN L4"/>
    <property type="match status" value="1"/>
</dbReference>